<dbReference type="InterPro" id="IPR012349">
    <property type="entry name" value="Split_barrel_FMN-bd"/>
</dbReference>
<name>A0ABS1KMP2_9BACT</name>
<dbReference type="Gene3D" id="2.30.110.10">
    <property type="entry name" value="Electron Transport, Fmn-binding Protein, Chain A"/>
    <property type="match status" value="1"/>
</dbReference>
<keyword evidence="2" id="KW-1185">Reference proteome</keyword>
<evidence type="ECO:0000313" key="2">
    <source>
        <dbReference type="Proteomes" id="UP000613030"/>
    </source>
</evidence>
<comment type="caution">
    <text evidence="1">The sequence shown here is derived from an EMBL/GenBank/DDBJ whole genome shotgun (WGS) entry which is preliminary data.</text>
</comment>
<sequence>MLGTLSKKQCERVLLAGLIGRVGCHAGGKVYIVPLTYVFDGGMIYAHSKEGLKVTMMRKNPNVCFQVDQVDNMTNWRSVVLWGTFEEVKTPAAQDKVLKLLVDRFEAFHTSESVKPVFHTAEHQPLKEKKPVIFRIVVDEMTGRFEKNTSENII</sequence>
<dbReference type="SUPFAM" id="SSF50475">
    <property type="entry name" value="FMN-binding split barrel"/>
    <property type="match status" value="1"/>
</dbReference>
<dbReference type="PANTHER" id="PTHR34071">
    <property type="entry name" value="5-NITROIMIDAZOLE ANTIBIOTICS RESISTANCE PROTEIN, NIMA-FAMILY-RELATED PROTEIN-RELATED"/>
    <property type="match status" value="1"/>
</dbReference>
<dbReference type="InterPro" id="IPR024747">
    <property type="entry name" value="Pyridox_Oxase-rel"/>
</dbReference>
<reference evidence="1 2" key="1">
    <citation type="submission" date="2021-01" db="EMBL/GenBank/DDBJ databases">
        <title>Chryseolinea sp. Jin1 Genome sequencing and assembly.</title>
        <authorList>
            <person name="Kim I."/>
        </authorList>
    </citation>
    <scope>NUCLEOTIDE SEQUENCE [LARGE SCALE GENOMIC DNA]</scope>
    <source>
        <strain evidence="1 2">Jin1</strain>
    </source>
</reference>
<organism evidence="1 2">
    <name type="scientific">Chryseolinea lacunae</name>
    <dbReference type="NCBI Taxonomy" id="2801331"/>
    <lineage>
        <taxon>Bacteria</taxon>
        <taxon>Pseudomonadati</taxon>
        <taxon>Bacteroidota</taxon>
        <taxon>Cytophagia</taxon>
        <taxon>Cytophagales</taxon>
        <taxon>Fulvivirgaceae</taxon>
        <taxon>Chryseolinea</taxon>
    </lineage>
</organism>
<accession>A0ABS1KMP2</accession>
<dbReference type="Pfam" id="PF12900">
    <property type="entry name" value="Pyridox_ox_2"/>
    <property type="match status" value="1"/>
</dbReference>
<dbReference type="PANTHER" id="PTHR34071:SF2">
    <property type="entry name" value="FLAVIN-NUCLEOTIDE-BINDING PROTEIN"/>
    <property type="match status" value="1"/>
</dbReference>
<evidence type="ECO:0000313" key="1">
    <source>
        <dbReference type="EMBL" id="MBL0740488.1"/>
    </source>
</evidence>
<proteinExistence type="predicted"/>
<protein>
    <submittedName>
        <fullName evidence="1">Pyridoxamine 5'-phosphate oxidase family protein</fullName>
    </submittedName>
</protein>
<dbReference type="Proteomes" id="UP000613030">
    <property type="component" value="Unassembled WGS sequence"/>
</dbReference>
<gene>
    <name evidence="1" type="ORF">JI741_04625</name>
</gene>
<dbReference type="RefSeq" id="WP_202007818.1">
    <property type="nucleotide sequence ID" value="NZ_JAERRB010000001.1"/>
</dbReference>
<dbReference type="EMBL" id="JAERRB010000001">
    <property type="protein sequence ID" value="MBL0740488.1"/>
    <property type="molecule type" value="Genomic_DNA"/>
</dbReference>